<dbReference type="Gene3D" id="2.60.40.1120">
    <property type="entry name" value="Carboxypeptidase-like, regulatory domain"/>
    <property type="match status" value="1"/>
</dbReference>
<evidence type="ECO:0000313" key="3">
    <source>
        <dbReference type="Proteomes" id="UP000198942"/>
    </source>
</evidence>
<feature type="signal peptide" evidence="1">
    <location>
        <begin position="1"/>
        <end position="26"/>
    </location>
</feature>
<protein>
    <submittedName>
        <fullName evidence="2">CarboxypepD_reg-like domain-containing protein</fullName>
    </submittedName>
</protein>
<dbReference type="OrthoDB" id="5505971at2"/>
<dbReference type="InterPro" id="IPR008969">
    <property type="entry name" value="CarboxyPept-like_regulatory"/>
</dbReference>
<accession>A0A1H7ZPM5</accession>
<proteinExistence type="predicted"/>
<dbReference type="AlphaFoldDB" id="A0A1H7ZPM5"/>
<sequence>MEKKLNILFYIMLVLAGCLLITNALAQDNLNRTVALNVKQKKIADILNIIGEKGKFYFSYSNDVIKTDSVVSMVTSGQTIKNLLDELFHGKVDYKESPGYIILRPTPYRLSLVPDTIAGPGNVYYISGYVYDDVTGKKLYNASVYERNSLESTLTDQNGHFQLKIKANGMITLNVSKELYRDTSINLLNNVNVSIKPREYYYSADAANSKSDRSWLGRMFLSSGQKIQNLNLGGYLSTVPVQASLVPSLGSHGIMSGQIVNNFSFNLLGGYNGGVNGVELGGLFNINKQDVKYVQAAGLFNIVGGNSKGIQLAAVSNNDQKSMTGIQAGGLYNMVKDSLNGVQLAGIFNHVSGNSKGFQAAGIYNYTRKNTKGFSIAGIANVTGNEASGMQVAGIFNKARVIKGASFALVNIADTLDGYGIGLLNISRNGYAKIEVYSDEVTTTNIAFKSGNAKLYSVVSGGVNFTEKHAFYSYGFGLGHDFIFNNSFSLSAEGSTHALLAKGWKNQNQINRVSALLNFRAGSKASFFAGPSFNVYTNYGDHPGDSDIQQIIKNKPGLIDWGNRTKGWIGWSAGITIL</sequence>
<dbReference type="Proteomes" id="UP000198942">
    <property type="component" value="Unassembled WGS sequence"/>
</dbReference>
<name>A0A1H7ZPM5_9SPHI</name>
<dbReference type="RefSeq" id="WP_091206255.1">
    <property type="nucleotide sequence ID" value="NZ_FOCL01000001.1"/>
</dbReference>
<gene>
    <name evidence="2" type="ORF">SAMN05192574_101147</name>
</gene>
<dbReference type="PROSITE" id="PS51257">
    <property type="entry name" value="PROKAR_LIPOPROTEIN"/>
    <property type="match status" value="1"/>
</dbReference>
<feature type="chain" id="PRO_5011662998" evidence="1">
    <location>
        <begin position="27"/>
        <end position="578"/>
    </location>
</feature>
<dbReference type="Pfam" id="PF13715">
    <property type="entry name" value="CarbopepD_reg_2"/>
    <property type="match status" value="1"/>
</dbReference>
<organism evidence="2 3">
    <name type="scientific">Mucilaginibacter gossypiicola</name>
    <dbReference type="NCBI Taxonomy" id="551995"/>
    <lineage>
        <taxon>Bacteria</taxon>
        <taxon>Pseudomonadati</taxon>
        <taxon>Bacteroidota</taxon>
        <taxon>Sphingobacteriia</taxon>
        <taxon>Sphingobacteriales</taxon>
        <taxon>Sphingobacteriaceae</taxon>
        <taxon>Mucilaginibacter</taxon>
    </lineage>
</organism>
<evidence type="ECO:0000256" key="1">
    <source>
        <dbReference type="SAM" id="SignalP"/>
    </source>
</evidence>
<dbReference type="SUPFAM" id="SSF49464">
    <property type="entry name" value="Carboxypeptidase regulatory domain-like"/>
    <property type="match status" value="1"/>
</dbReference>
<dbReference type="STRING" id="551995.SAMN05192574_101147"/>
<evidence type="ECO:0000313" key="2">
    <source>
        <dbReference type="EMBL" id="SEM60572.1"/>
    </source>
</evidence>
<keyword evidence="3" id="KW-1185">Reference proteome</keyword>
<reference evidence="3" key="1">
    <citation type="submission" date="2016-10" db="EMBL/GenBank/DDBJ databases">
        <authorList>
            <person name="Varghese N."/>
            <person name="Submissions S."/>
        </authorList>
    </citation>
    <scope>NUCLEOTIDE SEQUENCE [LARGE SCALE GENOMIC DNA]</scope>
    <source>
        <strain evidence="3">Gh-48</strain>
    </source>
</reference>
<dbReference type="EMBL" id="FOCL01000001">
    <property type="protein sequence ID" value="SEM60572.1"/>
    <property type="molecule type" value="Genomic_DNA"/>
</dbReference>
<keyword evidence="1" id="KW-0732">Signal</keyword>